<reference evidence="2 3" key="1">
    <citation type="submission" date="2020-02" db="EMBL/GenBank/DDBJ databases">
        <title>Out from the shadows clarifying the taxonomy of the family Cryomorphaceae and related taxa by utilizing the GTDB taxonomic framework.</title>
        <authorList>
            <person name="Bowman J.P."/>
        </authorList>
    </citation>
    <scope>NUCLEOTIDE SEQUENCE [LARGE SCALE GENOMIC DNA]</scope>
    <source>
        <strain evidence="2 3">QSSC 1-22</strain>
    </source>
</reference>
<proteinExistence type="predicted"/>
<feature type="compositionally biased region" description="Polar residues" evidence="1">
    <location>
        <begin position="503"/>
        <end position="516"/>
    </location>
</feature>
<protein>
    <submittedName>
        <fullName evidence="2">RHS repeat-associated core domain-containing protein</fullName>
    </submittedName>
</protein>
<evidence type="ECO:0000256" key="1">
    <source>
        <dbReference type="SAM" id="MobiDB-lite"/>
    </source>
</evidence>
<dbReference type="Proteomes" id="UP000486602">
    <property type="component" value="Unassembled WGS sequence"/>
</dbReference>
<dbReference type="EMBL" id="JAAGVY010000091">
    <property type="protein sequence ID" value="NEN25844.1"/>
    <property type="molecule type" value="Genomic_DNA"/>
</dbReference>
<dbReference type="PANTHER" id="PTHR32305">
    <property type="match status" value="1"/>
</dbReference>
<comment type="caution">
    <text evidence="2">The sequence shown here is derived from an EMBL/GenBank/DDBJ whole genome shotgun (WGS) entry which is preliminary data.</text>
</comment>
<dbReference type="RefSeq" id="WP_163287289.1">
    <property type="nucleotide sequence ID" value="NZ_JAAGVY010000091.1"/>
</dbReference>
<accession>A0A7K3WWD5</accession>
<dbReference type="InterPro" id="IPR050708">
    <property type="entry name" value="T6SS_VgrG/RHS"/>
</dbReference>
<dbReference type="AlphaFoldDB" id="A0A7K3WWD5"/>
<organism evidence="2 3">
    <name type="scientific">Cryomorpha ignava</name>
    <dbReference type="NCBI Taxonomy" id="101383"/>
    <lineage>
        <taxon>Bacteria</taxon>
        <taxon>Pseudomonadati</taxon>
        <taxon>Bacteroidota</taxon>
        <taxon>Flavobacteriia</taxon>
        <taxon>Flavobacteriales</taxon>
        <taxon>Cryomorphaceae</taxon>
        <taxon>Cryomorpha</taxon>
    </lineage>
</organism>
<dbReference type="InterPro" id="IPR022385">
    <property type="entry name" value="Rhs_assc_core"/>
</dbReference>
<evidence type="ECO:0000313" key="3">
    <source>
        <dbReference type="Proteomes" id="UP000486602"/>
    </source>
</evidence>
<name>A0A7K3WWD5_9FLAO</name>
<sequence>MFYRQIITDDALTAYQKYVVDWDTFNPSHLDSNKNNVTQEYDALNRIRKATYPADRDGPGKEMYPEYNKGGALLSLKMDGADYVKEVAYNARGQRILIAYGNKIMTRYAYDPKTFRVLRQRSALFNHSGHTYTPNAGIRQDLQYTYDLEGTITSINDAAPANTYAQGPGNLMRLFSHDPLRRLLSATGRETSNVYAQPSWNLNLRPQDYTDTNTYTRTYQYDKIGNIQNLKHVADGHANQDFIRDYTYESASNKLKSFTVNSTTYINQYDANGSLTKEGESRYYEWGANDKLAVFKNQAGSSTPTVYTNYFYNVQGERIKKHTRKGNKVVVTFYMDGGMFETTYTKTVGGSIDNNRFFNTIKISDDGALIATIQVGNNVDDNTPAIKYIVGDHLNNSTAILKATTGSLINREEYYPFGETSFGGFQYKRYRYNGKEKDEESGLYEYGQRYYAPWLCRFVSVDPIAESYPQYTSYIYAGNKPITKVDLEGLQEENAEKQGGANGENNQSNSTSGFNGTQFYETARADNVIPDGFTMSGTQFNAGPFTMIPHYNKVDGKTVPSFYIAADKATGIPSYVVGIENSGEFMQNAADYKAKYNFAAQGGFQGFLYSEAVDLALQGDLEGAKETFGEGLSIDWDQAIHDPVYVATTVLSIAHMGVALKGRGGLRNSKNTQVEPTDDGFFHKIDDFDNQYTTESLVGREPAGKISIINGKPVKVGGRFTLASPKLSYGKGVHDIKDPGLINSMRPYGSRLMLGPDWVRYSFATGGTAAIIYWGYKKAVDQHKK</sequence>
<dbReference type="Gene3D" id="2.180.10.10">
    <property type="entry name" value="RHS repeat-associated core"/>
    <property type="match status" value="1"/>
</dbReference>
<feature type="region of interest" description="Disordered" evidence="1">
    <location>
        <begin position="497"/>
        <end position="516"/>
    </location>
</feature>
<dbReference type="PANTHER" id="PTHR32305:SF15">
    <property type="entry name" value="PROTEIN RHSA-RELATED"/>
    <property type="match status" value="1"/>
</dbReference>
<evidence type="ECO:0000313" key="2">
    <source>
        <dbReference type="EMBL" id="NEN25844.1"/>
    </source>
</evidence>
<gene>
    <name evidence="2" type="ORF">G3O08_20345</name>
</gene>
<dbReference type="NCBIfam" id="TIGR03696">
    <property type="entry name" value="Rhs_assc_core"/>
    <property type="match status" value="1"/>
</dbReference>
<keyword evidence="3" id="KW-1185">Reference proteome</keyword>